<dbReference type="SUPFAM" id="SSF55781">
    <property type="entry name" value="GAF domain-like"/>
    <property type="match status" value="1"/>
</dbReference>
<evidence type="ECO:0000256" key="2">
    <source>
        <dbReference type="ARBA" id="ARBA00012438"/>
    </source>
</evidence>
<evidence type="ECO:0000256" key="7">
    <source>
        <dbReference type="ARBA" id="ARBA00022840"/>
    </source>
</evidence>
<dbReference type="Gene3D" id="3.30.450.40">
    <property type="match status" value="1"/>
</dbReference>
<gene>
    <name evidence="9" type="ORF">ACFSVN_08635</name>
</gene>
<dbReference type="PROSITE" id="PS50109">
    <property type="entry name" value="HIS_KIN"/>
    <property type="match status" value="1"/>
</dbReference>
<dbReference type="InterPro" id="IPR003594">
    <property type="entry name" value="HATPase_dom"/>
</dbReference>
<keyword evidence="7" id="KW-0067">ATP-binding</keyword>
<evidence type="ECO:0000313" key="10">
    <source>
        <dbReference type="Proteomes" id="UP001597460"/>
    </source>
</evidence>
<dbReference type="Gene3D" id="3.30.450.20">
    <property type="entry name" value="PAS domain"/>
    <property type="match status" value="1"/>
</dbReference>
<accession>A0ABW5JK37</accession>
<evidence type="ECO:0000256" key="6">
    <source>
        <dbReference type="ARBA" id="ARBA00022777"/>
    </source>
</evidence>
<keyword evidence="6 9" id="KW-0418">Kinase</keyword>
<dbReference type="RefSeq" id="WP_390301039.1">
    <property type="nucleotide sequence ID" value="NZ_JBHULI010000024.1"/>
</dbReference>
<dbReference type="InterPro" id="IPR029016">
    <property type="entry name" value="GAF-like_dom_sf"/>
</dbReference>
<evidence type="ECO:0000256" key="4">
    <source>
        <dbReference type="ARBA" id="ARBA00022679"/>
    </source>
</evidence>
<dbReference type="Gene3D" id="3.30.565.10">
    <property type="entry name" value="Histidine kinase-like ATPase, C-terminal domain"/>
    <property type="match status" value="1"/>
</dbReference>
<evidence type="ECO:0000259" key="8">
    <source>
        <dbReference type="PROSITE" id="PS50109"/>
    </source>
</evidence>
<dbReference type="Proteomes" id="UP001597460">
    <property type="component" value="Unassembled WGS sequence"/>
</dbReference>
<dbReference type="EC" id="2.7.13.3" evidence="2"/>
<name>A0ABW5JK37_9BACT</name>
<protein>
    <recommendedName>
        <fullName evidence="2">histidine kinase</fullName>
        <ecNumber evidence="2">2.7.13.3</ecNumber>
    </recommendedName>
</protein>
<keyword evidence="4" id="KW-0808">Transferase</keyword>
<evidence type="ECO:0000256" key="1">
    <source>
        <dbReference type="ARBA" id="ARBA00000085"/>
    </source>
</evidence>
<reference evidence="10" key="1">
    <citation type="journal article" date="2019" name="Int. J. Syst. Evol. Microbiol.">
        <title>The Global Catalogue of Microorganisms (GCM) 10K type strain sequencing project: providing services to taxonomists for standard genome sequencing and annotation.</title>
        <authorList>
            <consortium name="The Broad Institute Genomics Platform"/>
            <consortium name="The Broad Institute Genome Sequencing Center for Infectious Disease"/>
            <person name="Wu L."/>
            <person name="Ma J."/>
        </authorList>
    </citation>
    <scope>NUCLEOTIDE SEQUENCE [LARGE SCALE GENOMIC DNA]</scope>
    <source>
        <strain evidence="10">KCTC 52042</strain>
    </source>
</reference>
<dbReference type="SUPFAM" id="SSF55874">
    <property type="entry name" value="ATPase domain of HSP90 chaperone/DNA topoisomerase II/histidine kinase"/>
    <property type="match status" value="1"/>
</dbReference>
<dbReference type="InterPro" id="IPR036890">
    <property type="entry name" value="HATPase_C_sf"/>
</dbReference>
<dbReference type="PANTHER" id="PTHR41523:SF8">
    <property type="entry name" value="ETHYLENE RESPONSE SENSOR PROTEIN"/>
    <property type="match status" value="1"/>
</dbReference>
<dbReference type="GO" id="GO:0016301">
    <property type="term" value="F:kinase activity"/>
    <property type="evidence" value="ECO:0007669"/>
    <property type="project" value="UniProtKB-KW"/>
</dbReference>
<proteinExistence type="predicted"/>
<feature type="domain" description="Histidine kinase" evidence="8">
    <location>
        <begin position="242"/>
        <end position="435"/>
    </location>
</feature>
<comment type="catalytic activity">
    <reaction evidence="1">
        <text>ATP + protein L-histidine = ADP + protein N-phospho-L-histidine.</text>
        <dbReference type="EC" id="2.7.13.3"/>
    </reaction>
</comment>
<evidence type="ECO:0000313" key="9">
    <source>
        <dbReference type="EMBL" id="MFD2532509.1"/>
    </source>
</evidence>
<dbReference type="PANTHER" id="PTHR41523">
    <property type="entry name" value="TWO-COMPONENT SYSTEM SENSOR PROTEIN"/>
    <property type="match status" value="1"/>
</dbReference>
<dbReference type="InterPro" id="IPR011495">
    <property type="entry name" value="Sig_transdc_His_kin_sub2_dim/P"/>
</dbReference>
<dbReference type="SMART" id="SM00387">
    <property type="entry name" value="HATPase_c"/>
    <property type="match status" value="1"/>
</dbReference>
<keyword evidence="5" id="KW-0547">Nucleotide-binding</keyword>
<comment type="caution">
    <text evidence="9">The sequence shown here is derived from an EMBL/GenBank/DDBJ whole genome shotgun (WGS) entry which is preliminary data.</text>
</comment>
<dbReference type="Pfam" id="PF02518">
    <property type="entry name" value="HATPase_c"/>
    <property type="match status" value="1"/>
</dbReference>
<dbReference type="InterPro" id="IPR005467">
    <property type="entry name" value="His_kinase_dom"/>
</dbReference>
<dbReference type="EMBL" id="JBHULI010000024">
    <property type="protein sequence ID" value="MFD2532509.1"/>
    <property type="molecule type" value="Genomic_DNA"/>
</dbReference>
<evidence type="ECO:0000256" key="3">
    <source>
        <dbReference type="ARBA" id="ARBA00022553"/>
    </source>
</evidence>
<keyword evidence="3" id="KW-0597">Phosphoprotein</keyword>
<dbReference type="Pfam" id="PF07568">
    <property type="entry name" value="HisKA_2"/>
    <property type="match status" value="1"/>
</dbReference>
<sequence>MDESKVSTITPYGFEVDPIPGMNSFCTNALKVKDLLLIKDLNEHKRLQNIVSDYAGQEIRFFCGLPINSQSGKNIGTICVLDDKPGKMSFEKIDLLRSLAKEVEEKSYHSDLYKRLREKTTFLKHAYDLILKVDIVSFSIMDIQGSVKELTGTSALEIVGKKLNWLISDREFIHAFEALVNEESNSKNQMDTFLSRRTCFLDVRMIKDNDVIFIAARDITSQKRSESGYKKSLKEKQVLLQETHHRVKNNLALISSLLLIEEFNSTNKQVIEILAKSQNRIKSMSLIHEVLYRAKSHVQVPLKQFLEEYIRSIEPRLNIEGKTIKIKSKISADGLNLNQAVPCALIINELVTNAYKHAFESVDQGEIKLGLHIEKEIFYLTVKDNGSGLPENWDIESFETVGSTLIRNLIQQINGKIEYKNESGAFFKVSFAKDYNKGSQSSLTDEEFDKMTN</sequence>
<organism evidence="9 10">
    <name type="scientific">Gracilimonas halophila</name>
    <dbReference type="NCBI Taxonomy" id="1834464"/>
    <lineage>
        <taxon>Bacteria</taxon>
        <taxon>Pseudomonadati</taxon>
        <taxon>Balneolota</taxon>
        <taxon>Balneolia</taxon>
        <taxon>Balneolales</taxon>
        <taxon>Balneolaceae</taxon>
        <taxon>Gracilimonas</taxon>
    </lineage>
</organism>
<evidence type="ECO:0000256" key="5">
    <source>
        <dbReference type="ARBA" id="ARBA00022741"/>
    </source>
</evidence>
<keyword evidence="10" id="KW-1185">Reference proteome</keyword>